<dbReference type="STRING" id="390640.SAMN04488034_10531"/>
<dbReference type="EMBL" id="FNUG01000005">
    <property type="protein sequence ID" value="SEF03201.1"/>
    <property type="molecule type" value="Genomic_DNA"/>
</dbReference>
<dbReference type="SMART" id="SM00450">
    <property type="entry name" value="RHOD"/>
    <property type="match status" value="1"/>
</dbReference>
<dbReference type="InterPro" id="IPR001763">
    <property type="entry name" value="Rhodanese-like_dom"/>
</dbReference>
<feature type="domain" description="Rhodanese" evidence="1">
    <location>
        <begin position="15"/>
        <end position="103"/>
    </location>
</feature>
<dbReference type="OrthoDB" id="9808735at2"/>
<dbReference type="SUPFAM" id="SSF52821">
    <property type="entry name" value="Rhodanese/Cell cycle control phosphatase"/>
    <property type="match status" value="1"/>
</dbReference>
<evidence type="ECO:0000313" key="3">
    <source>
        <dbReference type="Proteomes" id="UP000199448"/>
    </source>
</evidence>
<name>A0A1H5NQT2_9FLAO</name>
<organism evidence="2 3">
    <name type="scientific">Salinimicrobium catena</name>
    <dbReference type="NCBI Taxonomy" id="390640"/>
    <lineage>
        <taxon>Bacteria</taxon>
        <taxon>Pseudomonadati</taxon>
        <taxon>Bacteroidota</taxon>
        <taxon>Flavobacteriia</taxon>
        <taxon>Flavobacteriales</taxon>
        <taxon>Flavobacteriaceae</taxon>
        <taxon>Salinimicrobium</taxon>
    </lineage>
</organism>
<keyword evidence="3" id="KW-1185">Reference proteome</keyword>
<dbReference type="Gene3D" id="3.40.250.10">
    <property type="entry name" value="Rhodanese-like domain"/>
    <property type="match status" value="1"/>
</dbReference>
<reference evidence="2 3" key="1">
    <citation type="submission" date="2016-10" db="EMBL/GenBank/DDBJ databases">
        <authorList>
            <person name="de Groot N.N."/>
        </authorList>
    </citation>
    <scope>NUCLEOTIDE SEQUENCE [LARGE SCALE GENOMIC DNA]</scope>
    <source>
        <strain evidence="2 3">DSM 23553</strain>
    </source>
</reference>
<protein>
    <submittedName>
        <fullName evidence="2">Rhodanese-related sulfurtransferase</fullName>
    </submittedName>
</protein>
<dbReference type="GO" id="GO:0016740">
    <property type="term" value="F:transferase activity"/>
    <property type="evidence" value="ECO:0007669"/>
    <property type="project" value="UniProtKB-KW"/>
</dbReference>
<dbReference type="InterPro" id="IPR036873">
    <property type="entry name" value="Rhodanese-like_dom_sf"/>
</dbReference>
<proteinExistence type="predicted"/>
<dbReference type="PANTHER" id="PTHR43031:SF1">
    <property type="entry name" value="PYRIDINE NUCLEOTIDE-DISULPHIDE OXIDOREDUCTASE"/>
    <property type="match status" value="1"/>
</dbReference>
<evidence type="ECO:0000259" key="1">
    <source>
        <dbReference type="PROSITE" id="PS50206"/>
    </source>
</evidence>
<evidence type="ECO:0000313" key="2">
    <source>
        <dbReference type="EMBL" id="SEF03201.1"/>
    </source>
</evidence>
<dbReference type="PROSITE" id="PS50206">
    <property type="entry name" value="RHODANESE_3"/>
    <property type="match status" value="1"/>
</dbReference>
<gene>
    <name evidence="2" type="ORF">SAMN04488034_10531</name>
</gene>
<dbReference type="AlphaFoldDB" id="A0A1H5NQT2"/>
<dbReference type="CDD" id="cd00158">
    <property type="entry name" value="RHOD"/>
    <property type="match status" value="1"/>
</dbReference>
<dbReference type="Pfam" id="PF00581">
    <property type="entry name" value="Rhodanese"/>
    <property type="match status" value="1"/>
</dbReference>
<dbReference type="InterPro" id="IPR050229">
    <property type="entry name" value="GlpE_sulfurtransferase"/>
</dbReference>
<dbReference type="RefSeq" id="WP_093113561.1">
    <property type="nucleotide sequence ID" value="NZ_FNGG01000005.1"/>
</dbReference>
<keyword evidence="2" id="KW-0808">Transferase</keyword>
<sequence>MKELSQEEWREQVEKDGNAVILDVRTKEEVDEGYIPEAKNLDIYKGREFVEEIEKLDKSKNYYVYCRSGARSAQACTLMDQMGFNKTFNLIGGFSQWQGPKSE</sequence>
<accession>A0A1H5NQT2</accession>
<dbReference type="PANTHER" id="PTHR43031">
    <property type="entry name" value="FAD-DEPENDENT OXIDOREDUCTASE"/>
    <property type="match status" value="1"/>
</dbReference>
<dbReference type="Proteomes" id="UP000199448">
    <property type="component" value="Unassembled WGS sequence"/>
</dbReference>